<name>A0A3R9DIW4_9PSEU</name>
<evidence type="ECO:0000256" key="7">
    <source>
        <dbReference type="ARBA" id="ARBA00022683"/>
    </source>
</evidence>
<dbReference type="InterPro" id="IPR002178">
    <property type="entry name" value="PTS_EIIA_type-2_dom"/>
</dbReference>
<comment type="caution">
    <text evidence="13">The sequence shown here is derived from an EMBL/GenBank/DDBJ whole genome shotgun (WGS) entry which is preliminary data.</text>
</comment>
<keyword evidence="7" id="KW-0598">Phosphotransferase system</keyword>
<dbReference type="PROSITE" id="PS00372">
    <property type="entry name" value="PTS_EIIA_TYPE_2_HIS"/>
    <property type="match status" value="1"/>
</dbReference>
<sequence length="151" mass="16203">MPTDATILGPESVLIGCTAPDQADAITQVGNKLLELGAVEPGYLDAMHAREKSVSTYLGEGVAIPHGTDESRKFVKRTALAILQFPAGVDWDGNDVRLCVGIAAKGSEQVGILSSLARILMDSEQVKQLREAPDAETILRLLNEVDEEFSR</sequence>
<proteinExistence type="predicted"/>
<keyword evidence="4" id="KW-0597">Phosphoprotein</keyword>
<evidence type="ECO:0000313" key="13">
    <source>
        <dbReference type="EMBL" id="RSD17118.1"/>
    </source>
</evidence>
<evidence type="ECO:0000256" key="2">
    <source>
        <dbReference type="ARBA" id="ARBA00014783"/>
    </source>
</evidence>
<evidence type="ECO:0000256" key="11">
    <source>
        <dbReference type="ARBA" id="ARBA00030962"/>
    </source>
</evidence>
<dbReference type="InterPro" id="IPR050893">
    <property type="entry name" value="Sugar_PTS"/>
</dbReference>
<keyword evidence="6" id="KW-0808">Transferase</keyword>
<evidence type="ECO:0000256" key="6">
    <source>
        <dbReference type="ARBA" id="ARBA00022679"/>
    </source>
</evidence>
<dbReference type="RefSeq" id="WP_125310451.1">
    <property type="nucleotide sequence ID" value="NZ_RSEC01000046.1"/>
</dbReference>
<gene>
    <name evidence="13" type="ORF">EIY87_20205</name>
</gene>
<keyword evidence="8" id="KW-0418">Kinase</keyword>
<keyword evidence="14" id="KW-1185">Reference proteome</keyword>
<dbReference type="Proteomes" id="UP000267081">
    <property type="component" value="Unassembled WGS sequence"/>
</dbReference>
<evidence type="ECO:0000256" key="1">
    <source>
        <dbReference type="ARBA" id="ARBA00002434"/>
    </source>
</evidence>
<organism evidence="13 14">
    <name type="scientific">Amycolatopsis eburnea</name>
    <dbReference type="NCBI Taxonomy" id="2267691"/>
    <lineage>
        <taxon>Bacteria</taxon>
        <taxon>Bacillati</taxon>
        <taxon>Actinomycetota</taxon>
        <taxon>Actinomycetes</taxon>
        <taxon>Pseudonocardiales</taxon>
        <taxon>Pseudonocardiaceae</taxon>
        <taxon>Amycolatopsis</taxon>
    </lineage>
</organism>
<evidence type="ECO:0000256" key="3">
    <source>
        <dbReference type="ARBA" id="ARBA00022448"/>
    </source>
</evidence>
<dbReference type="GO" id="GO:0016301">
    <property type="term" value="F:kinase activity"/>
    <property type="evidence" value="ECO:0007669"/>
    <property type="project" value="UniProtKB-KW"/>
</dbReference>
<dbReference type="CDD" id="cd00211">
    <property type="entry name" value="PTS_IIA_fru"/>
    <property type="match status" value="1"/>
</dbReference>
<keyword evidence="3" id="KW-0813">Transport</keyword>
<dbReference type="GO" id="GO:0009401">
    <property type="term" value="P:phosphoenolpyruvate-dependent sugar phosphotransferase system"/>
    <property type="evidence" value="ECO:0007669"/>
    <property type="project" value="UniProtKB-KW"/>
</dbReference>
<dbReference type="OrthoDB" id="1640042at2"/>
<evidence type="ECO:0000256" key="4">
    <source>
        <dbReference type="ARBA" id="ARBA00022553"/>
    </source>
</evidence>
<dbReference type="GO" id="GO:0090563">
    <property type="term" value="F:protein-phosphocysteine-sugar phosphotransferase activity"/>
    <property type="evidence" value="ECO:0007669"/>
    <property type="project" value="TreeGrafter"/>
</dbReference>
<dbReference type="PANTHER" id="PTHR30181:SF2">
    <property type="entry name" value="PTS SYSTEM MANNITOL-SPECIFIC EIICBA COMPONENT"/>
    <property type="match status" value="1"/>
</dbReference>
<keyword evidence="5 13" id="KW-0762">Sugar transport</keyword>
<dbReference type="Pfam" id="PF00359">
    <property type="entry name" value="PTS_EIIA_2"/>
    <property type="match status" value="1"/>
</dbReference>
<evidence type="ECO:0000256" key="8">
    <source>
        <dbReference type="ARBA" id="ARBA00022777"/>
    </source>
</evidence>
<dbReference type="PANTHER" id="PTHR30181">
    <property type="entry name" value="MANNITOL PERMEASE IIC COMPONENT"/>
    <property type="match status" value="1"/>
</dbReference>
<dbReference type="EMBL" id="RSEC01000046">
    <property type="protein sequence ID" value="RSD17118.1"/>
    <property type="molecule type" value="Genomic_DNA"/>
</dbReference>
<dbReference type="Gene3D" id="3.40.930.10">
    <property type="entry name" value="Mannitol-specific EII, Chain A"/>
    <property type="match status" value="1"/>
</dbReference>
<evidence type="ECO:0000259" key="12">
    <source>
        <dbReference type="PROSITE" id="PS51094"/>
    </source>
</evidence>
<evidence type="ECO:0000313" key="14">
    <source>
        <dbReference type="Proteomes" id="UP000267081"/>
    </source>
</evidence>
<evidence type="ECO:0000256" key="9">
    <source>
        <dbReference type="ARBA" id="ARBA00029908"/>
    </source>
</evidence>
<dbReference type="InterPro" id="IPR016152">
    <property type="entry name" value="PTrfase/Anion_transptr"/>
</dbReference>
<feature type="domain" description="PTS EIIA type-2" evidence="12">
    <location>
        <begin position="6"/>
        <end position="145"/>
    </location>
</feature>
<evidence type="ECO:0000256" key="5">
    <source>
        <dbReference type="ARBA" id="ARBA00022597"/>
    </source>
</evidence>
<protein>
    <recommendedName>
        <fullName evidence="2">Mannitol-specific phosphotransferase enzyme IIA component</fullName>
    </recommendedName>
    <alternativeName>
        <fullName evidence="10">EIIA</fullName>
    </alternativeName>
    <alternativeName>
        <fullName evidence="11">EIII</fullName>
    </alternativeName>
    <alternativeName>
        <fullName evidence="9">PTS system mannitol-specific EIIA component</fullName>
    </alternativeName>
</protein>
<comment type="function">
    <text evidence="1">The phosphoenolpyruvate-dependent sugar phosphotransferase system (sugar PTS), a major carbohydrate active transport system, catalyzes the phosphorylation of incoming sugar substrates concomitantly with their translocation across the cell membrane. The enzyme II CmtAB PTS system is involved in D-mannitol transport.</text>
</comment>
<dbReference type="GO" id="GO:0005886">
    <property type="term" value="C:plasma membrane"/>
    <property type="evidence" value="ECO:0007669"/>
    <property type="project" value="TreeGrafter"/>
</dbReference>
<dbReference type="PROSITE" id="PS51094">
    <property type="entry name" value="PTS_EIIA_TYPE_2"/>
    <property type="match status" value="1"/>
</dbReference>
<evidence type="ECO:0000256" key="10">
    <source>
        <dbReference type="ARBA" id="ARBA00030956"/>
    </source>
</evidence>
<accession>A0A3R9DIW4</accession>
<reference evidence="13 14" key="1">
    <citation type="submission" date="2018-12" db="EMBL/GenBank/DDBJ databases">
        <title>Amycolatopsis eburnea sp. nov. actinomycete associate with arbuscular mycorrhiza fungal spore.</title>
        <authorList>
            <person name="Lumyong S."/>
            <person name="Chaiya L."/>
        </authorList>
    </citation>
    <scope>NUCLEOTIDE SEQUENCE [LARGE SCALE GENOMIC DNA]</scope>
    <source>
        <strain evidence="13 14">GLM-1</strain>
    </source>
</reference>
<dbReference type="SUPFAM" id="SSF55804">
    <property type="entry name" value="Phoshotransferase/anion transport protein"/>
    <property type="match status" value="1"/>
</dbReference>
<dbReference type="AlphaFoldDB" id="A0A3R9DIW4"/>